<gene>
    <name evidence="2" type="ORF">UO65_2473</name>
</gene>
<dbReference type="EMBL" id="AYXG01000084">
    <property type="protein sequence ID" value="EWC62224.1"/>
    <property type="molecule type" value="Genomic_DNA"/>
</dbReference>
<organism evidence="2 3">
    <name type="scientific">Actinokineospora spheciospongiae</name>
    <dbReference type="NCBI Taxonomy" id="909613"/>
    <lineage>
        <taxon>Bacteria</taxon>
        <taxon>Bacillati</taxon>
        <taxon>Actinomycetota</taxon>
        <taxon>Actinomycetes</taxon>
        <taxon>Pseudonocardiales</taxon>
        <taxon>Pseudonocardiaceae</taxon>
        <taxon>Actinokineospora</taxon>
    </lineage>
</organism>
<dbReference type="OrthoDB" id="5481750at2"/>
<accession>W7J881</accession>
<comment type="caution">
    <text evidence="2">The sequence shown here is derived from an EMBL/GenBank/DDBJ whole genome shotgun (WGS) entry which is preliminary data.</text>
</comment>
<dbReference type="PATRIC" id="fig|909613.9.peg.2477"/>
<dbReference type="AlphaFoldDB" id="W7J881"/>
<dbReference type="Pfam" id="PF02458">
    <property type="entry name" value="Transferase"/>
    <property type="match status" value="1"/>
</dbReference>
<dbReference type="STRING" id="909613.UO65_2473"/>
<dbReference type="PANTHER" id="PTHR31642">
    <property type="entry name" value="TRICHOTHECENE 3-O-ACETYLTRANSFERASE"/>
    <property type="match status" value="1"/>
</dbReference>
<dbReference type="InterPro" id="IPR050317">
    <property type="entry name" value="Plant_Fungal_Acyltransferase"/>
</dbReference>
<dbReference type="SUPFAM" id="SSF52777">
    <property type="entry name" value="CoA-dependent acyltransferases"/>
    <property type="match status" value="2"/>
</dbReference>
<evidence type="ECO:0000313" key="3">
    <source>
        <dbReference type="Proteomes" id="UP000019277"/>
    </source>
</evidence>
<evidence type="ECO:0008006" key="4">
    <source>
        <dbReference type="Google" id="ProtNLM"/>
    </source>
</evidence>
<sequence length="447" mass="47754">MSAWPQLRETRVVRSGSPLGTVVSCSLTDMMLSGLPVSVVFFYRVAPDLGRLADGLAGALRHVPTFGGRLRSTGDSLEIACDDAGVPLAVYDLDDTLPEAIARATLPAAGQVDHVDAPRARAGADPLLTVRVSLLSDGGMALGCSWHHAVGDMAAFMVFMRAWSAFTEGGEPPVTDLVTDRETYLDTVLPEGGADRPGFKLPEGEHAAELDRHLAAATRANRTTQIHFPRPEVDALRAAVTADAGRGLSTNDVVCAHVACTVRALDGDTAVRWFAMPVNVRRTLGLPDDVVGNFVGEVFLPAPADRTAHAVAIRTEVDAFASRHLNLRANREFVRRVGPARVLECVPIGFDPGNRTLSITNWSRFGVYGVVFDGTAPAFFSPTTNLALPWVGWLVEGFDDSGLLCTLTLPAKLAARLRTPAGQALLHAHRPAGTEVPELATRIRRLA</sequence>
<proteinExistence type="predicted"/>
<dbReference type="RefSeq" id="WP_152552070.1">
    <property type="nucleotide sequence ID" value="NZ_AYXG01000084.1"/>
</dbReference>
<keyword evidence="1" id="KW-0808">Transferase</keyword>
<dbReference type="InterPro" id="IPR023213">
    <property type="entry name" value="CAT-like_dom_sf"/>
</dbReference>
<dbReference type="Gene3D" id="3.30.559.10">
    <property type="entry name" value="Chloramphenicol acetyltransferase-like domain"/>
    <property type="match status" value="2"/>
</dbReference>
<dbReference type="PANTHER" id="PTHR31642:SF310">
    <property type="entry name" value="FATTY ALCOHOL:CAFFEOYL-COA ACYLTRANSFERASE"/>
    <property type="match status" value="1"/>
</dbReference>
<reference evidence="2 3" key="1">
    <citation type="journal article" date="2014" name="Genome Announc.">
        <title>Draft Genome Sequence of the Antitrypanosomally Active Sponge-Associated Bacterium Actinokineospora sp. Strain EG49.</title>
        <authorList>
            <person name="Harjes J."/>
            <person name="Ryu T."/>
            <person name="Abdelmohsen U.R."/>
            <person name="Moitinho-Silva L."/>
            <person name="Horn H."/>
            <person name="Ravasi T."/>
            <person name="Hentschel U."/>
        </authorList>
    </citation>
    <scope>NUCLEOTIDE SEQUENCE [LARGE SCALE GENOMIC DNA]</scope>
    <source>
        <strain evidence="2 3">EG49</strain>
    </source>
</reference>
<name>W7J881_9PSEU</name>
<dbReference type="GO" id="GO:0016747">
    <property type="term" value="F:acyltransferase activity, transferring groups other than amino-acyl groups"/>
    <property type="evidence" value="ECO:0007669"/>
    <property type="project" value="TreeGrafter"/>
</dbReference>
<keyword evidence="3" id="KW-1185">Reference proteome</keyword>
<dbReference type="Proteomes" id="UP000019277">
    <property type="component" value="Unassembled WGS sequence"/>
</dbReference>
<dbReference type="eggNOG" id="COG1020">
    <property type="taxonomic scope" value="Bacteria"/>
</dbReference>
<protein>
    <recommendedName>
        <fullName evidence="4">Transferase family protein</fullName>
    </recommendedName>
</protein>
<evidence type="ECO:0000256" key="1">
    <source>
        <dbReference type="ARBA" id="ARBA00022679"/>
    </source>
</evidence>
<evidence type="ECO:0000313" key="2">
    <source>
        <dbReference type="EMBL" id="EWC62224.1"/>
    </source>
</evidence>